<protein>
    <submittedName>
        <fullName evidence="4">Dimethylhistidine N-methyltransferase</fullName>
    </submittedName>
</protein>
<evidence type="ECO:0000256" key="2">
    <source>
        <dbReference type="ARBA" id="ARBA00022679"/>
    </source>
</evidence>
<evidence type="ECO:0000313" key="5">
    <source>
        <dbReference type="Proteomes" id="UP000182882"/>
    </source>
</evidence>
<evidence type="ECO:0000256" key="1">
    <source>
        <dbReference type="ARBA" id="ARBA00022603"/>
    </source>
</evidence>
<dbReference type="PIRSF" id="PIRSF018005">
    <property type="entry name" value="UCP018005"/>
    <property type="match status" value="1"/>
</dbReference>
<organism evidence="4 5">
    <name type="scientific">Nitrosomonas ureae</name>
    <dbReference type="NCBI Taxonomy" id="44577"/>
    <lineage>
        <taxon>Bacteria</taxon>
        <taxon>Pseudomonadati</taxon>
        <taxon>Pseudomonadota</taxon>
        <taxon>Betaproteobacteria</taxon>
        <taxon>Nitrosomonadales</taxon>
        <taxon>Nitrosomonadaceae</taxon>
        <taxon>Nitrosomonas</taxon>
    </lineage>
</organism>
<dbReference type="InterPro" id="IPR017804">
    <property type="entry name" value="MeTrfase_EgtD-like"/>
</dbReference>
<dbReference type="Gene3D" id="3.40.50.150">
    <property type="entry name" value="Vaccinia Virus protein VP39"/>
    <property type="match status" value="1"/>
</dbReference>
<dbReference type="GO" id="GO:0008168">
    <property type="term" value="F:methyltransferase activity"/>
    <property type="evidence" value="ECO:0007669"/>
    <property type="project" value="UniProtKB-KW"/>
</dbReference>
<dbReference type="RefSeq" id="WP_062560203.1">
    <property type="nucleotide sequence ID" value="NZ_CP013341.1"/>
</dbReference>
<dbReference type="KEGG" id="nur:ATY38_12430"/>
<dbReference type="Proteomes" id="UP000182882">
    <property type="component" value="Unassembled WGS sequence"/>
</dbReference>
<dbReference type="InterPro" id="IPR035094">
    <property type="entry name" value="EgtD"/>
</dbReference>
<feature type="domain" description="Histidine-specific methyltransferase SAM-dependent" evidence="3">
    <location>
        <begin position="19"/>
        <end position="323"/>
    </location>
</feature>
<keyword evidence="5" id="KW-1185">Reference proteome</keyword>
<dbReference type="AlphaFoldDB" id="A0A1H2H8C8"/>
<dbReference type="PANTHER" id="PTHR43397">
    <property type="entry name" value="ERGOTHIONEINE BIOSYNTHESIS PROTEIN 1"/>
    <property type="match status" value="1"/>
</dbReference>
<name>A0A1H2H8C8_9PROT</name>
<dbReference type="GO" id="GO:0032259">
    <property type="term" value="P:methylation"/>
    <property type="evidence" value="ECO:0007669"/>
    <property type="project" value="UniProtKB-KW"/>
</dbReference>
<sequence>MRVVTEETLTLIADLDFLADVYQGLDSAPKTLPCKYFYDEQGSWLFEKITQLKEYYLTHVELDILDHHIEEIASQLGPNAIIIEPGCGAGHKVQKILHAIEQPKAFIPFEISGEMLNHSVNRLSGLFPHLDIQPLEGDFTNEEVVKQIVSETNLENSSNVVFFPGSTIGNFSRPEAADILRNFKRLSGSNGKILLGIDLIKDRDVLIRAYDDADGVTAEFNKNILTRINTELDGNFDVQNGFKHKAIFNEDNSCIEMHLVSCKPQSVTIAGRSFDFESMETIHTESSYKYSIESISSITDEAGLALEKYWCDNKNRFALCLLSV</sequence>
<dbReference type="Pfam" id="PF10017">
    <property type="entry name" value="Methyltransf_33"/>
    <property type="match status" value="1"/>
</dbReference>
<reference evidence="5" key="1">
    <citation type="submission" date="2016-10" db="EMBL/GenBank/DDBJ databases">
        <authorList>
            <person name="Varghese N."/>
            <person name="Submissions S."/>
        </authorList>
    </citation>
    <scope>NUCLEOTIDE SEQUENCE [LARGE SCALE GENOMIC DNA]</scope>
    <source>
        <strain evidence="5">Nm10</strain>
    </source>
</reference>
<accession>A0A1H2H8C8</accession>
<proteinExistence type="predicted"/>
<dbReference type="NCBIfam" id="TIGR03438">
    <property type="entry name" value="egtD_ergothio"/>
    <property type="match status" value="1"/>
</dbReference>
<keyword evidence="2 4" id="KW-0808">Transferase</keyword>
<dbReference type="InterPro" id="IPR051128">
    <property type="entry name" value="EgtD_Methyltrsf_superfamily"/>
</dbReference>
<evidence type="ECO:0000313" key="4">
    <source>
        <dbReference type="EMBL" id="SDU28066.1"/>
    </source>
</evidence>
<dbReference type="PANTHER" id="PTHR43397:SF1">
    <property type="entry name" value="ERGOTHIONEINE BIOSYNTHESIS PROTEIN 1"/>
    <property type="match status" value="1"/>
</dbReference>
<keyword evidence="1 4" id="KW-0489">Methyltransferase</keyword>
<evidence type="ECO:0000259" key="3">
    <source>
        <dbReference type="Pfam" id="PF10017"/>
    </source>
</evidence>
<gene>
    <name evidence="4" type="ORF">SAMN05216406_14311</name>
</gene>
<dbReference type="InterPro" id="IPR019257">
    <property type="entry name" value="MeTrfase_dom"/>
</dbReference>
<dbReference type="EMBL" id="FNLN01000043">
    <property type="protein sequence ID" value="SDU28066.1"/>
    <property type="molecule type" value="Genomic_DNA"/>
</dbReference>
<dbReference type="InterPro" id="IPR029063">
    <property type="entry name" value="SAM-dependent_MTases_sf"/>
</dbReference>
<dbReference type="SUPFAM" id="SSF53335">
    <property type="entry name" value="S-adenosyl-L-methionine-dependent methyltransferases"/>
    <property type="match status" value="1"/>
</dbReference>